<gene>
    <name evidence="1" type="ORF">DHETER_LOCUS7510</name>
</gene>
<feature type="non-terminal residue" evidence="1">
    <location>
        <position position="392"/>
    </location>
</feature>
<evidence type="ECO:0000313" key="2">
    <source>
        <dbReference type="Proteomes" id="UP000789702"/>
    </source>
</evidence>
<evidence type="ECO:0000313" key="1">
    <source>
        <dbReference type="EMBL" id="CAG8607825.1"/>
    </source>
</evidence>
<organism evidence="1 2">
    <name type="scientific">Dentiscutata heterogama</name>
    <dbReference type="NCBI Taxonomy" id="1316150"/>
    <lineage>
        <taxon>Eukaryota</taxon>
        <taxon>Fungi</taxon>
        <taxon>Fungi incertae sedis</taxon>
        <taxon>Mucoromycota</taxon>
        <taxon>Glomeromycotina</taxon>
        <taxon>Glomeromycetes</taxon>
        <taxon>Diversisporales</taxon>
        <taxon>Gigasporaceae</taxon>
        <taxon>Dentiscutata</taxon>
    </lineage>
</organism>
<proteinExistence type="predicted"/>
<dbReference type="EMBL" id="CAJVPU010010679">
    <property type="protein sequence ID" value="CAG8607825.1"/>
    <property type="molecule type" value="Genomic_DNA"/>
</dbReference>
<protein>
    <submittedName>
        <fullName evidence="1">14667_t:CDS:1</fullName>
    </submittedName>
</protein>
<keyword evidence="2" id="KW-1185">Reference proteome</keyword>
<dbReference type="Proteomes" id="UP000789702">
    <property type="component" value="Unassembled WGS sequence"/>
</dbReference>
<name>A0ACA9MRV4_9GLOM</name>
<reference evidence="1" key="1">
    <citation type="submission" date="2021-06" db="EMBL/GenBank/DDBJ databases">
        <authorList>
            <person name="Kallberg Y."/>
            <person name="Tangrot J."/>
            <person name="Rosling A."/>
        </authorList>
    </citation>
    <scope>NUCLEOTIDE SEQUENCE</scope>
    <source>
        <strain evidence="1">IL203A</strain>
    </source>
</reference>
<accession>A0ACA9MRV4</accession>
<feature type="non-terminal residue" evidence="1">
    <location>
        <position position="1"/>
    </location>
</feature>
<comment type="caution">
    <text evidence="1">The sequence shown here is derived from an EMBL/GenBank/DDBJ whole genome shotgun (WGS) entry which is preliminary data.</text>
</comment>
<sequence>NEPPLAYYRFPIIGHTWSYLTNCEKLILESREKYGETFSLYVYGQIITVVGKETTYEVLTKDQEFDFKEAANLQLPANHILKNVPDINKNHRLIRDFITGKLKYLLSRLQKNIVEAIDIYIGDCAEPRIIHDPFKIISDIIAIPIANIIVGEDCCYHEDLLETFKSLTSSIFKIFSIPPILSFIHPWLHQQFVTIPLRFGWSPISKHRKVIISRIKPVIEKRLNDKKRLGDAWVAPLDALQCYLDDPVITPDLDPNNVNYAYIADAIADFIFAALGTTTFGANLTLFELIERKQQYWQDLYQEAQEINKQCNGCELTSNDIAKMVKLDSFIKESLRIFKGPLSLPHICISKPYYTFANGCQVPNGRIVYLNVVDTHHDEELQGQNPKEFYAY</sequence>